<evidence type="ECO:0000313" key="2">
    <source>
        <dbReference type="Proteomes" id="UP000499080"/>
    </source>
</evidence>
<dbReference type="OrthoDB" id="6628767at2759"/>
<reference evidence="1 2" key="1">
    <citation type="journal article" date="2019" name="Sci. Rep.">
        <title>Orb-weaving spider Araneus ventricosus genome elucidates the spidroin gene catalogue.</title>
        <authorList>
            <person name="Kono N."/>
            <person name="Nakamura H."/>
            <person name="Ohtoshi R."/>
            <person name="Moran D.A.P."/>
            <person name="Shinohara A."/>
            <person name="Yoshida Y."/>
            <person name="Fujiwara M."/>
            <person name="Mori M."/>
            <person name="Tomita M."/>
            <person name="Arakawa K."/>
        </authorList>
    </citation>
    <scope>NUCLEOTIDE SEQUENCE [LARGE SCALE GENOMIC DNA]</scope>
</reference>
<dbReference type="Proteomes" id="UP000499080">
    <property type="component" value="Unassembled WGS sequence"/>
</dbReference>
<dbReference type="EMBL" id="BGPR01010200">
    <property type="protein sequence ID" value="GBN44836.1"/>
    <property type="molecule type" value="Genomic_DNA"/>
</dbReference>
<evidence type="ECO:0000313" key="1">
    <source>
        <dbReference type="EMBL" id="GBN44836.1"/>
    </source>
</evidence>
<comment type="caution">
    <text evidence="1">The sequence shown here is derived from an EMBL/GenBank/DDBJ whole genome shotgun (WGS) entry which is preliminary data.</text>
</comment>
<accession>A0A4Y2P4A2</accession>
<sequence>MITGDDGARCTLDTNTLFDYFSGACGAATSDPSFYEEAQESRAGVLDRDFSVAEVVKKLRNAENSAAGPHRPTYHHWRTVDPSGKTLTKIFNLCIQFRRIPPSLKETKTVLIPKKNLDPALPPNWRPIALSNTIYTSYYTIQAIYDVHHRPPR</sequence>
<protein>
    <submittedName>
        <fullName evidence="1">Uncharacterized protein</fullName>
    </submittedName>
</protein>
<organism evidence="1 2">
    <name type="scientific">Araneus ventricosus</name>
    <name type="common">Orbweaver spider</name>
    <name type="synonym">Epeira ventricosa</name>
    <dbReference type="NCBI Taxonomy" id="182803"/>
    <lineage>
        <taxon>Eukaryota</taxon>
        <taxon>Metazoa</taxon>
        <taxon>Ecdysozoa</taxon>
        <taxon>Arthropoda</taxon>
        <taxon>Chelicerata</taxon>
        <taxon>Arachnida</taxon>
        <taxon>Araneae</taxon>
        <taxon>Araneomorphae</taxon>
        <taxon>Entelegynae</taxon>
        <taxon>Araneoidea</taxon>
        <taxon>Araneidae</taxon>
        <taxon>Araneus</taxon>
    </lineage>
</organism>
<dbReference type="AlphaFoldDB" id="A0A4Y2P4A2"/>
<proteinExistence type="predicted"/>
<name>A0A4Y2P4A2_ARAVE</name>
<keyword evidence="2" id="KW-1185">Reference proteome</keyword>
<dbReference type="PANTHER" id="PTHR19446">
    <property type="entry name" value="REVERSE TRANSCRIPTASES"/>
    <property type="match status" value="1"/>
</dbReference>
<gene>
    <name evidence="1" type="ORF">AVEN_133525_1</name>
</gene>